<gene>
    <name evidence="1" type="ORF">EXN66_Car019115</name>
</gene>
<dbReference type="Proteomes" id="UP000503349">
    <property type="component" value="Chromosome 19"/>
</dbReference>
<accession>A0A6G1QLT2</accession>
<evidence type="ECO:0000313" key="1">
    <source>
        <dbReference type="EMBL" id="KAF3703427.1"/>
    </source>
</evidence>
<evidence type="ECO:0000313" key="2">
    <source>
        <dbReference type="Proteomes" id="UP000503349"/>
    </source>
</evidence>
<reference evidence="2" key="2">
    <citation type="submission" date="2019-02" db="EMBL/GenBank/DDBJ databases">
        <title>Opniocepnalus argus Var Kimnra genome.</title>
        <authorList>
            <person name="Zhou C."/>
            <person name="Xiao S."/>
        </authorList>
    </citation>
    <scope>NUCLEOTIDE SEQUENCE [LARGE SCALE GENOMIC DNA]</scope>
</reference>
<name>A0A6G1QLT2_CHAAH</name>
<dbReference type="AlphaFoldDB" id="A0A6G1QLT2"/>
<dbReference type="EMBL" id="CM015730">
    <property type="protein sequence ID" value="KAF3703427.1"/>
    <property type="molecule type" value="Genomic_DNA"/>
</dbReference>
<reference evidence="1 2" key="1">
    <citation type="submission" date="2019-02" db="EMBL/GenBank/DDBJ databases">
        <title>Opniocepnalus argus genome.</title>
        <authorList>
            <person name="Zhou C."/>
            <person name="Xiao S."/>
        </authorList>
    </citation>
    <scope>NUCLEOTIDE SEQUENCE [LARGE SCALE GENOMIC DNA]</scope>
    <source>
        <strain evidence="1">OARG1902GOOAL</strain>
        <tissue evidence="1">Muscle</tissue>
    </source>
</reference>
<sequence length="57" mass="6425">MSKRKKIVYATERALLPLQTTSLSSSSSSSFMYLLQHKSLIENSNNTLVHWSSHSAK</sequence>
<keyword evidence="2" id="KW-1185">Reference proteome</keyword>
<proteinExistence type="predicted"/>
<organism evidence="1 2">
    <name type="scientific">Channa argus</name>
    <name type="common">Northern snakehead</name>
    <name type="synonym">Ophicephalus argus</name>
    <dbReference type="NCBI Taxonomy" id="215402"/>
    <lineage>
        <taxon>Eukaryota</taxon>
        <taxon>Metazoa</taxon>
        <taxon>Chordata</taxon>
        <taxon>Craniata</taxon>
        <taxon>Vertebrata</taxon>
        <taxon>Euteleostomi</taxon>
        <taxon>Actinopterygii</taxon>
        <taxon>Neopterygii</taxon>
        <taxon>Teleostei</taxon>
        <taxon>Neoteleostei</taxon>
        <taxon>Acanthomorphata</taxon>
        <taxon>Anabantaria</taxon>
        <taxon>Anabantiformes</taxon>
        <taxon>Channoidei</taxon>
        <taxon>Channidae</taxon>
        <taxon>Channa</taxon>
    </lineage>
</organism>
<protein>
    <submittedName>
        <fullName evidence="1">Uncharacterized protein</fullName>
    </submittedName>
</protein>